<sequence length="273" mass="30258">MNTTIRRTTVSLLILIIGLLLNQAPSFAGELISWSSDEGISRLEQAGVKNDFFALSPHFEGQSNKVFCGVASMVIVANSLRVTSDATDIPLDSSRISKQEMNFFPKGGWSPFFHRYTQESILTGQGKTRMQIMGEPSGSISDSGSESDYGMRLADLDALAASLKFTTQTTYVTEEQLAKQSYTLAVKQQLIDGLNQKEQFVIINYSRKPLNQRGDGHFSPLAAYHAASDSFLIMDVSNTFQTWVWVESKPLMQAMARIDKQNSRGFIVVSEDT</sequence>
<accession>A0A3S0KGL8</accession>
<comment type="caution">
    <text evidence="6">The sequence shown here is derived from an EMBL/GenBank/DDBJ whole genome shotgun (WGS) entry which is preliminary data.</text>
</comment>
<dbReference type="InterPro" id="IPR007719">
    <property type="entry name" value="PCS_N"/>
</dbReference>
<protein>
    <recommendedName>
        <fullName evidence="1">glutathione gamma-glutamylcysteinyltransferase</fullName>
        <ecNumber evidence="1">2.3.2.15</ecNumber>
    </recommendedName>
</protein>
<dbReference type="PANTHER" id="PTHR33447:SF20">
    <property type="entry name" value="GLUTATHIONE GAMMA-GLUTAMYLCYSTEINYLTRANSFERASE"/>
    <property type="match status" value="1"/>
</dbReference>
<dbReference type="GO" id="GO:0016756">
    <property type="term" value="F:glutathione gamma-glutamylcysteinyltransferase activity"/>
    <property type="evidence" value="ECO:0007669"/>
    <property type="project" value="UniProtKB-EC"/>
</dbReference>
<dbReference type="GO" id="GO:0046938">
    <property type="term" value="P:phytochelatin biosynthetic process"/>
    <property type="evidence" value="ECO:0007669"/>
    <property type="project" value="InterPro"/>
</dbReference>
<dbReference type="Proteomes" id="UP000282060">
    <property type="component" value="Unassembled WGS sequence"/>
</dbReference>
<keyword evidence="2" id="KW-0104">Cadmium</keyword>
<dbReference type="GO" id="GO:0010038">
    <property type="term" value="P:response to metal ion"/>
    <property type="evidence" value="ECO:0007669"/>
    <property type="project" value="InterPro"/>
</dbReference>
<evidence type="ECO:0000256" key="4">
    <source>
        <dbReference type="ARBA" id="ARBA00022723"/>
    </source>
</evidence>
<name>A0A3S0KGL8_9GAMM</name>
<dbReference type="EC" id="2.3.2.15" evidence="1"/>
<dbReference type="PANTHER" id="PTHR33447">
    <property type="entry name" value="GLUTATHIONE GAMMA-GLUTAMYLCYSTEINYLTRANSFERASE"/>
    <property type="match status" value="1"/>
</dbReference>
<evidence type="ECO:0000256" key="3">
    <source>
        <dbReference type="ARBA" id="ARBA00022679"/>
    </source>
</evidence>
<evidence type="ECO:0000313" key="6">
    <source>
        <dbReference type="EMBL" id="RTR26304.1"/>
    </source>
</evidence>
<dbReference type="AlphaFoldDB" id="A0A3S0KGL8"/>
<evidence type="ECO:0000313" key="7">
    <source>
        <dbReference type="Proteomes" id="UP000282060"/>
    </source>
</evidence>
<dbReference type="InterPro" id="IPR038156">
    <property type="entry name" value="PCS_N_sf"/>
</dbReference>
<dbReference type="RefSeq" id="WP_126508133.1">
    <property type="nucleotide sequence ID" value="NZ_RXNV01000022.1"/>
</dbReference>
<evidence type="ECO:0000256" key="1">
    <source>
        <dbReference type="ARBA" id="ARBA00012468"/>
    </source>
</evidence>
<keyword evidence="7" id="KW-1185">Reference proteome</keyword>
<dbReference type="SUPFAM" id="SSF54001">
    <property type="entry name" value="Cysteine proteinases"/>
    <property type="match status" value="1"/>
</dbReference>
<dbReference type="InterPro" id="IPR040409">
    <property type="entry name" value="PCS-like"/>
</dbReference>
<organism evidence="6 7">
    <name type="scientific">Shewanella atlantica</name>
    <dbReference type="NCBI Taxonomy" id="271099"/>
    <lineage>
        <taxon>Bacteria</taxon>
        <taxon>Pseudomonadati</taxon>
        <taxon>Pseudomonadota</taxon>
        <taxon>Gammaproteobacteria</taxon>
        <taxon>Alteromonadales</taxon>
        <taxon>Shewanellaceae</taxon>
        <taxon>Shewanella</taxon>
    </lineage>
</organism>
<dbReference type="OrthoDB" id="8560621at2"/>
<reference evidence="6 7" key="1">
    <citation type="submission" date="2018-12" db="EMBL/GenBank/DDBJ databases">
        <authorList>
            <person name="Yu L."/>
        </authorList>
    </citation>
    <scope>NUCLEOTIDE SEQUENCE [LARGE SCALE GENOMIC DNA]</scope>
    <source>
        <strain evidence="6 7">HAW-EB5</strain>
    </source>
</reference>
<dbReference type="Gene3D" id="3.90.70.30">
    <property type="entry name" value="Phytochelatin synthase, N-terminal domain"/>
    <property type="match status" value="1"/>
</dbReference>
<keyword evidence="4" id="KW-0479">Metal-binding</keyword>
<evidence type="ECO:0000256" key="2">
    <source>
        <dbReference type="ARBA" id="ARBA00022539"/>
    </source>
</evidence>
<gene>
    <name evidence="6" type="ORF">EKG39_22005</name>
</gene>
<dbReference type="Pfam" id="PF05023">
    <property type="entry name" value="Phytochelatin"/>
    <property type="match status" value="1"/>
</dbReference>
<evidence type="ECO:0000259" key="5">
    <source>
        <dbReference type="PROSITE" id="PS51443"/>
    </source>
</evidence>
<dbReference type="InterPro" id="IPR038765">
    <property type="entry name" value="Papain-like_cys_pep_sf"/>
</dbReference>
<proteinExistence type="predicted"/>
<keyword evidence="3" id="KW-0808">Transferase</keyword>
<dbReference type="EMBL" id="RXNV01000022">
    <property type="protein sequence ID" value="RTR26304.1"/>
    <property type="molecule type" value="Genomic_DNA"/>
</dbReference>
<dbReference type="GO" id="GO:0046872">
    <property type="term" value="F:metal ion binding"/>
    <property type="evidence" value="ECO:0007669"/>
    <property type="project" value="UniProtKB-KW"/>
</dbReference>
<dbReference type="PROSITE" id="PS51443">
    <property type="entry name" value="PCS"/>
    <property type="match status" value="1"/>
</dbReference>
<feature type="domain" description="Peptidase C83" evidence="5">
    <location>
        <begin position="14"/>
        <end position="273"/>
    </location>
</feature>